<keyword evidence="5 7" id="KW-1133">Transmembrane helix</keyword>
<comment type="caution">
    <text evidence="9">The sequence shown here is derived from an EMBL/GenBank/DDBJ whole genome shotgun (WGS) entry which is preliminary data.</text>
</comment>
<feature type="transmembrane region" description="Helical" evidence="7">
    <location>
        <begin position="70"/>
        <end position="90"/>
    </location>
</feature>
<evidence type="ECO:0000256" key="4">
    <source>
        <dbReference type="ARBA" id="ARBA00022692"/>
    </source>
</evidence>
<reference evidence="10 12" key="2">
    <citation type="submission" date="2019-03" db="EMBL/GenBank/DDBJ databases">
        <title>Genomic Encyclopedia of Type Strains, Phase IV (KMG-IV): sequencing the most valuable type-strain genomes for metagenomic binning, comparative biology and taxonomic classification.</title>
        <authorList>
            <person name="Goeker M."/>
        </authorList>
    </citation>
    <scope>NUCLEOTIDE SEQUENCE [LARGE SCALE GENOMIC DNA]</scope>
    <source>
        <strain evidence="10 12">DSM 20580</strain>
    </source>
</reference>
<gene>
    <name evidence="9" type="primary">dedA</name>
    <name evidence="10" type="ORF">DFR61_10237</name>
    <name evidence="9" type="ORF">NCTC10597_02359</name>
</gene>
<name>A0A8B4QCY5_9BACL</name>
<comment type="subcellular location">
    <subcellularLocation>
        <location evidence="1 7">Cell membrane</location>
        <topology evidence="1 7">Multi-pass membrane protein</topology>
    </subcellularLocation>
</comment>
<dbReference type="Proteomes" id="UP000254330">
    <property type="component" value="Unassembled WGS sequence"/>
</dbReference>
<feature type="transmembrane region" description="Helical" evidence="7">
    <location>
        <begin position="197"/>
        <end position="214"/>
    </location>
</feature>
<dbReference type="EMBL" id="UGNP01000001">
    <property type="protein sequence ID" value="STX10610.1"/>
    <property type="molecule type" value="Genomic_DNA"/>
</dbReference>
<feature type="transmembrane region" description="Helical" evidence="7">
    <location>
        <begin position="163"/>
        <end position="185"/>
    </location>
</feature>
<keyword evidence="6 7" id="KW-0472">Membrane</keyword>
<protein>
    <submittedName>
        <fullName evidence="10">Membrane-associated protein</fullName>
    </submittedName>
    <submittedName>
        <fullName evidence="9">SNARE associated Golgi protein</fullName>
    </submittedName>
</protein>
<evidence type="ECO:0000256" key="1">
    <source>
        <dbReference type="ARBA" id="ARBA00004651"/>
    </source>
</evidence>
<organism evidence="9 11">
    <name type="scientific">Kurthia zopfii</name>
    <dbReference type="NCBI Taxonomy" id="1650"/>
    <lineage>
        <taxon>Bacteria</taxon>
        <taxon>Bacillati</taxon>
        <taxon>Bacillota</taxon>
        <taxon>Bacilli</taxon>
        <taxon>Bacillales</taxon>
        <taxon>Caryophanaceae</taxon>
        <taxon>Kurthia</taxon>
    </lineage>
</organism>
<proteinExistence type="inferred from homology"/>
<comment type="similarity">
    <text evidence="2 7">Belongs to the DedA family.</text>
</comment>
<evidence type="ECO:0000256" key="2">
    <source>
        <dbReference type="ARBA" id="ARBA00010792"/>
    </source>
</evidence>
<sequence length="224" mass="24671">MITMIEHVISFILHIDQHLVEIIKDYKNWTYGILFAIVFIETGLVIFPFLPGDSLLFAAGTFTAIGGASGVPPLNLTVVIVVFFVAAVLGDSLNYEIGKKVGTTIKPGSLLGKMINQEKMDKAEAFFNKHGGKTIVIARFMPFIRTFIPFVAGASRMKYGYFLLYNMVGAALWVLSCTLLGHFFGNIPIVRDNFSKVLIIIILLSVIPAIVGLVKSRTPKSKTR</sequence>
<dbReference type="PANTHER" id="PTHR30353">
    <property type="entry name" value="INNER MEMBRANE PROTEIN DEDA-RELATED"/>
    <property type="match status" value="1"/>
</dbReference>
<dbReference type="PANTHER" id="PTHR30353:SF0">
    <property type="entry name" value="TRANSMEMBRANE PROTEIN"/>
    <property type="match status" value="1"/>
</dbReference>
<dbReference type="AlphaFoldDB" id="A0A8B4QCY5"/>
<evidence type="ECO:0000256" key="7">
    <source>
        <dbReference type="RuleBase" id="RU367016"/>
    </source>
</evidence>
<feature type="transmembrane region" description="Helical" evidence="7">
    <location>
        <begin position="29"/>
        <end position="50"/>
    </location>
</feature>
<dbReference type="Pfam" id="PF09335">
    <property type="entry name" value="VTT_dom"/>
    <property type="match status" value="1"/>
</dbReference>
<dbReference type="GO" id="GO:0005886">
    <property type="term" value="C:plasma membrane"/>
    <property type="evidence" value="ECO:0007669"/>
    <property type="project" value="UniProtKB-SubCell"/>
</dbReference>
<dbReference type="InterPro" id="IPR032818">
    <property type="entry name" value="DedA-like"/>
</dbReference>
<evidence type="ECO:0000313" key="10">
    <source>
        <dbReference type="EMBL" id="TDR43357.1"/>
    </source>
</evidence>
<dbReference type="InterPro" id="IPR032816">
    <property type="entry name" value="VTT_dom"/>
</dbReference>
<keyword evidence="4 7" id="KW-0812">Transmembrane</keyword>
<evidence type="ECO:0000256" key="6">
    <source>
        <dbReference type="ARBA" id="ARBA00023136"/>
    </source>
</evidence>
<keyword evidence="3 7" id="KW-1003">Cell membrane</keyword>
<accession>A0A8B4QCY5</accession>
<dbReference type="EMBL" id="SNZG01000002">
    <property type="protein sequence ID" value="TDR43357.1"/>
    <property type="molecule type" value="Genomic_DNA"/>
</dbReference>
<evidence type="ECO:0000313" key="12">
    <source>
        <dbReference type="Proteomes" id="UP000294641"/>
    </source>
</evidence>
<evidence type="ECO:0000256" key="3">
    <source>
        <dbReference type="ARBA" id="ARBA00022475"/>
    </source>
</evidence>
<evidence type="ECO:0000313" key="11">
    <source>
        <dbReference type="Proteomes" id="UP000254330"/>
    </source>
</evidence>
<dbReference type="OrthoDB" id="9813426at2"/>
<evidence type="ECO:0000256" key="5">
    <source>
        <dbReference type="ARBA" id="ARBA00022989"/>
    </source>
</evidence>
<feature type="domain" description="VTT" evidence="8">
    <location>
        <begin position="50"/>
        <end position="182"/>
    </location>
</feature>
<evidence type="ECO:0000259" key="8">
    <source>
        <dbReference type="Pfam" id="PF09335"/>
    </source>
</evidence>
<keyword evidence="12" id="KW-1185">Reference proteome</keyword>
<dbReference type="Proteomes" id="UP000294641">
    <property type="component" value="Unassembled WGS sequence"/>
</dbReference>
<evidence type="ECO:0000313" key="9">
    <source>
        <dbReference type="EMBL" id="STX10610.1"/>
    </source>
</evidence>
<reference evidence="9 11" key="1">
    <citation type="submission" date="2018-06" db="EMBL/GenBank/DDBJ databases">
        <authorList>
            <consortium name="Pathogen Informatics"/>
            <person name="Doyle S."/>
        </authorList>
    </citation>
    <scope>NUCLEOTIDE SEQUENCE [LARGE SCALE GENOMIC DNA]</scope>
    <source>
        <strain evidence="9 11">NCTC10597</strain>
    </source>
</reference>